<dbReference type="AlphaFoldDB" id="A0A447CZ73"/>
<proteinExistence type="predicted"/>
<comment type="caution">
    <text evidence="3">The sequence shown here is derived from an EMBL/GenBank/DDBJ whole genome shotgun (WGS) entry which is preliminary data.</text>
</comment>
<feature type="region of interest" description="Disordered" evidence="1">
    <location>
        <begin position="48"/>
        <end position="79"/>
    </location>
</feature>
<evidence type="ECO:0000256" key="1">
    <source>
        <dbReference type="SAM" id="MobiDB-lite"/>
    </source>
</evidence>
<name>A0A447CZ73_9BRAD</name>
<keyword evidence="2" id="KW-0812">Transmembrane</keyword>
<feature type="transmembrane region" description="Helical" evidence="2">
    <location>
        <begin position="25"/>
        <end position="45"/>
    </location>
</feature>
<keyword evidence="2" id="KW-0472">Membrane</keyword>
<evidence type="ECO:0000256" key="2">
    <source>
        <dbReference type="SAM" id="Phobius"/>
    </source>
</evidence>
<keyword evidence="2" id="KW-1133">Transmembrane helix</keyword>
<dbReference type="Proteomes" id="UP000289200">
    <property type="component" value="Unassembled WGS sequence"/>
</dbReference>
<feature type="region of interest" description="Disordered" evidence="1">
    <location>
        <begin position="94"/>
        <end position="172"/>
    </location>
</feature>
<reference evidence="4" key="1">
    <citation type="submission" date="2018-10" db="EMBL/GenBank/DDBJ databases">
        <authorList>
            <person name="Peiro R."/>
            <person name="Begona"/>
            <person name="Cbmso G."/>
            <person name="Lopez M."/>
            <person name="Gonzalez S."/>
            <person name="Sacristan E."/>
            <person name="Castillo E."/>
        </authorList>
    </citation>
    <scope>NUCLEOTIDE SEQUENCE [LARGE SCALE GENOMIC DNA]</scope>
</reference>
<feature type="compositionally biased region" description="Low complexity" evidence="1">
    <location>
        <begin position="112"/>
        <end position="138"/>
    </location>
</feature>
<organism evidence="3 4">
    <name type="scientific">Rhodoplanes serenus</name>
    <dbReference type="NCBI Taxonomy" id="200615"/>
    <lineage>
        <taxon>Bacteria</taxon>
        <taxon>Pseudomonadati</taxon>
        <taxon>Pseudomonadota</taxon>
        <taxon>Alphaproteobacteria</taxon>
        <taxon>Hyphomicrobiales</taxon>
        <taxon>Nitrobacteraceae</taxon>
        <taxon>Rhodoplanes</taxon>
    </lineage>
</organism>
<dbReference type="EMBL" id="UWOC01000174">
    <property type="protein sequence ID" value="VCU10611.1"/>
    <property type="molecule type" value="Genomic_DNA"/>
</dbReference>
<evidence type="ECO:0000313" key="3">
    <source>
        <dbReference type="EMBL" id="VCU10611.1"/>
    </source>
</evidence>
<evidence type="ECO:0000313" key="4">
    <source>
        <dbReference type="Proteomes" id="UP000289200"/>
    </source>
</evidence>
<keyword evidence="4" id="KW-1185">Reference proteome</keyword>
<sequence length="172" mass="17296">MTTRDGEAEAGAGRPRYRTGPARRASVGLTLAGLVLIGTTMPLAAMPFAAPSARPDGGTAPLPGDRPTAATEPDGHSIDDDLVMVAASRRRPIPPWIFGRGAEPRLVPPRAIPGRPGPGARAGAAPGGASAKAAAPLPRTRPDRPGEPTGTVSSPVPPRAPGAVTVPIAPLE</sequence>
<accession>A0A447CZ73</accession>
<gene>
    <name evidence="3" type="ORF">RHODGE_RHODGE_03812</name>
</gene>
<protein>
    <submittedName>
        <fullName evidence="3">Uncharacterized protein</fullName>
    </submittedName>
</protein>
<feature type="region of interest" description="Disordered" evidence="1">
    <location>
        <begin position="1"/>
        <end position="21"/>
    </location>
</feature>